<gene>
    <name evidence="2" type="ordered locus">Cfla_0587</name>
</gene>
<dbReference type="RefSeq" id="WP_013115833.1">
    <property type="nucleotide sequence ID" value="NC_014151.1"/>
</dbReference>
<organism evidence="2 3">
    <name type="scientific">Cellulomonas flavigena (strain ATCC 482 / DSM 20109 / BCRC 11376 / JCM 18109 / NBRC 3775 / NCIMB 8073 / NRS 134)</name>
    <dbReference type="NCBI Taxonomy" id="446466"/>
    <lineage>
        <taxon>Bacteria</taxon>
        <taxon>Bacillati</taxon>
        <taxon>Actinomycetota</taxon>
        <taxon>Actinomycetes</taxon>
        <taxon>Micrococcales</taxon>
        <taxon>Cellulomonadaceae</taxon>
        <taxon>Cellulomonas</taxon>
    </lineage>
</organism>
<feature type="region of interest" description="Disordered" evidence="1">
    <location>
        <begin position="193"/>
        <end position="224"/>
    </location>
</feature>
<dbReference type="HOGENOM" id="CLU_003609_6_1_11"/>
<accession>D5UIK0</accession>
<evidence type="ECO:0000313" key="3">
    <source>
        <dbReference type="Proteomes" id="UP000000849"/>
    </source>
</evidence>
<dbReference type="KEGG" id="cfl:Cfla_0587"/>
<feature type="compositionally biased region" description="Basic and acidic residues" evidence="1">
    <location>
        <begin position="207"/>
        <end position="220"/>
    </location>
</feature>
<dbReference type="GO" id="GO:0009898">
    <property type="term" value="C:cytoplasmic side of plasma membrane"/>
    <property type="evidence" value="ECO:0007669"/>
    <property type="project" value="TreeGrafter"/>
</dbReference>
<dbReference type="STRING" id="446466.Cfla_0587"/>
<dbReference type="AlphaFoldDB" id="D5UIK0"/>
<proteinExistence type="predicted"/>
<dbReference type="SUPFAM" id="SSF52540">
    <property type="entry name" value="P-loop containing nucleoside triphosphate hydrolases"/>
    <property type="match status" value="1"/>
</dbReference>
<dbReference type="EMBL" id="CP001964">
    <property type="protein sequence ID" value="ADG73499.1"/>
    <property type="molecule type" value="Genomic_DNA"/>
</dbReference>
<dbReference type="Gene3D" id="3.40.50.300">
    <property type="entry name" value="P-loop containing nucleotide triphosphate hydrolases"/>
    <property type="match status" value="1"/>
</dbReference>
<feature type="region of interest" description="Disordered" evidence="1">
    <location>
        <begin position="1"/>
        <end position="35"/>
    </location>
</feature>
<dbReference type="GO" id="GO:0051782">
    <property type="term" value="P:negative regulation of cell division"/>
    <property type="evidence" value="ECO:0007669"/>
    <property type="project" value="TreeGrafter"/>
</dbReference>
<dbReference type="PANTHER" id="PTHR43384">
    <property type="entry name" value="SEPTUM SITE-DETERMINING PROTEIN MIND HOMOLOG, CHLOROPLASTIC-RELATED"/>
    <property type="match status" value="1"/>
</dbReference>
<dbReference type="GO" id="GO:0005829">
    <property type="term" value="C:cytosol"/>
    <property type="evidence" value="ECO:0007669"/>
    <property type="project" value="TreeGrafter"/>
</dbReference>
<reference evidence="2 3" key="1">
    <citation type="journal article" date="2010" name="Stand. Genomic Sci.">
        <title>Complete genome sequence of Cellulomonas flavigena type strain (134).</title>
        <authorList>
            <person name="Abt B."/>
            <person name="Foster B."/>
            <person name="Lapidus A."/>
            <person name="Clum A."/>
            <person name="Sun H."/>
            <person name="Pukall R."/>
            <person name="Lucas S."/>
            <person name="Glavina Del Rio T."/>
            <person name="Nolan M."/>
            <person name="Tice H."/>
            <person name="Cheng J.F."/>
            <person name="Pitluck S."/>
            <person name="Liolios K."/>
            <person name="Ivanova N."/>
            <person name="Mavromatis K."/>
            <person name="Ovchinnikova G."/>
            <person name="Pati A."/>
            <person name="Goodwin L."/>
            <person name="Chen A."/>
            <person name="Palaniappan K."/>
            <person name="Land M."/>
            <person name="Hauser L."/>
            <person name="Chang Y.J."/>
            <person name="Jeffries C.D."/>
            <person name="Rohde M."/>
            <person name="Goker M."/>
            <person name="Woyke T."/>
            <person name="Bristow J."/>
            <person name="Eisen J.A."/>
            <person name="Markowitz V."/>
            <person name="Hugenholtz P."/>
            <person name="Kyrpides N.C."/>
            <person name="Klenk H.P."/>
        </authorList>
    </citation>
    <scope>NUCLEOTIDE SEQUENCE [LARGE SCALE GENOMIC DNA]</scope>
    <source>
        <strain evidence="3">ATCC 482 / DSM 20109 / BCRC 11376 / JCM 18109 / NBRC 3775 / NCIMB 8073 / NRS 134</strain>
    </source>
</reference>
<feature type="compositionally biased region" description="Low complexity" evidence="1">
    <location>
        <begin position="18"/>
        <end position="35"/>
    </location>
</feature>
<feature type="compositionally biased region" description="Low complexity" evidence="1">
    <location>
        <begin position="193"/>
        <end position="206"/>
    </location>
</feature>
<dbReference type="InterPro" id="IPR050625">
    <property type="entry name" value="ParA/MinD_ATPase"/>
</dbReference>
<keyword evidence="3" id="KW-1185">Reference proteome</keyword>
<evidence type="ECO:0000256" key="1">
    <source>
        <dbReference type="SAM" id="MobiDB-lite"/>
    </source>
</evidence>
<sequence length="534" mass="55791">MTRKGGDVATEPGTTEEVAAPVAPTTGPVAVATGTDVPVHLPVITAEVREDGTGEVTVDGVRETVATPDLAAAGAAVTARIAALAASVGRALPVEVRDPDGLWALLIHPDGRVDEAEETDLAPLSAPVPAVAAWSADDPLSSPTPVVASGATPVVPSGEVPVVSGATAAVPSGAVPQVPAVVAAPDVPAADVAAPVGTPATTPAARAEGRGETRAERRAADTSSLPTLDDLLAARHPAHQGPAEHGWQRTVRRLTFGAVSPRPGAAERARRSQVDAIRRTFDGPRTVVVVNPKGGAHKTTATMLLASTFGLARGGYTLAWDNNETRGTLGWRSSHADHQRTAVDLLHALPALTERGTVRIGDLDQFVRTQQDEQFDVLASDEDAASVESVDAASYRALHEVLTQFYRVLVVDTGNNMRASNWQAAVQSADQLVVVSTMREDTAQSAAWALDALRATGQEELVRQAVTILSYPEPKVDKDLRQRLRSHFGALTRAVVEVPHDKALVTGGPIDHARLRPATRDAWLRATAIVADGL</sequence>
<name>D5UIK0_CELFN</name>
<dbReference type="GO" id="GO:0005524">
    <property type="term" value="F:ATP binding"/>
    <property type="evidence" value="ECO:0007669"/>
    <property type="project" value="TreeGrafter"/>
</dbReference>
<dbReference type="eggNOG" id="COG0455">
    <property type="taxonomic scope" value="Bacteria"/>
</dbReference>
<dbReference type="InterPro" id="IPR027417">
    <property type="entry name" value="P-loop_NTPase"/>
</dbReference>
<dbReference type="PANTHER" id="PTHR43384:SF14">
    <property type="entry name" value="ESX-1 SECRETION-ASSOCIATED PROTEIN ESPI"/>
    <property type="match status" value="1"/>
</dbReference>
<protein>
    <submittedName>
        <fullName evidence="2">ATPase involved in chromosome partitioning</fullName>
    </submittedName>
</protein>
<evidence type="ECO:0000313" key="2">
    <source>
        <dbReference type="EMBL" id="ADG73499.1"/>
    </source>
</evidence>
<dbReference type="GO" id="GO:0016887">
    <property type="term" value="F:ATP hydrolysis activity"/>
    <property type="evidence" value="ECO:0007669"/>
    <property type="project" value="TreeGrafter"/>
</dbReference>
<dbReference type="Proteomes" id="UP000000849">
    <property type="component" value="Chromosome"/>
</dbReference>